<keyword evidence="4" id="KW-1185">Reference proteome</keyword>
<dbReference type="Gene3D" id="3.30.160.670">
    <property type="match status" value="1"/>
</dbReference>
<feature type="domain" description="DUF4136" evidence="2">
    <location>
        <begin position="23"/>
        <end position="176"/>
    </location>
</feature>
<evidence type="ECO:0000256" key="1">
    <source>
        <dbReference type="SAM" id="SignalP"/>
    </source>
</evidence>
<dbReference type="AlphaFoldDB" id="A0A9X3CR67"/>
<evidence type="ECO:0000259" key="2">
    <source>
        <dbReference type="Pfam" id="PF13590"/>
    </source>
</evidence>
<dbReference type="Proteomes" id="UP001155587">
    <property type="component" value="Unassembled WGS sequence"/>
</dbReference>
<dbReference type="Pfam" id="PF13590">
    <property type="entry name" value="DUF4136"/>
    <property type="match status" value="1"/>
</dbReference>
<name>A0A9X3CR67_9VIBR</name>
<keyword evidence="1" id="KW-0732">Signal</keyword>
<feature type="chain" id="PRO_5040795967" evidence="1">
    <location>
        <begin position="21"/>
        <end position="177"/>
    </location>
</feature>
<evidence type="ECO:0000313" key="3">
    <source>
        <dbReference type="EMBL" id="MCW8348027.1"/>
    </source>
</evidence>
<dbReference type="RefSeq" id="WP_265676591.1">
    <property type="nucleotide sequence ID" value="NZ_JAKRRY010000030.1"/>
</dbReference>
<protein>
    <submittedName>
        <fullName evidence="3">DUF4136 domain-containing protein</fullName>
    </submittedName>
</protein>
<sequence>MTLQLPLFLSIVLLVVSGCAADVATDYDANANFSLFKTYQYQENPDVAVGLDAARIKKAVDRELANKGFQQVERDSDVLVRYRILEGTELQSSGPTFGFGVGGGSYGGGGYGVGVRTPERIKEKKFGKLNVELIDAKNNEVVWSSVSQRQLTETMEPADRDVFVQEQVHKMFEEYPR</sequence>
<organism evidence="3 4">
    <name type="scientific">Vibrio qingdaonensis</name>
    <dbReference type="NCBI Taxonomy" id="2829491"/>
    <lineage>
        <taxon>Bacteria</taxon>
        <taxon>Pseudomonadati</taxon>
        <taxon>Pseudomonadota</taxon>
        <taxon>Gammaproteobacteria</taxon>
        <taxon>Vibrionales</taxon>
        <taxon>Vibrionaceae</taxon>
        <taxon>Vibrio</taxon>
    </lineage>
</organism>
<dbReference type="EMBL" id="JAKRRY010000030">
    <property type="protein sequence ID" value="MCW8348027.1"/>
    <property type="molecule type" value="Genomic_DNA"/>
</dbReference>
<accession>A0A9X3CR67</accession>
<reference evidence="3" key="1">
    <citation type="submission" date="2022-02" db="EMBL/GenBank/DDBJ databases">
        <title>Vibrio sp. nov, a new bacterium isolated from seawater.</title>
        <authorList>
            <person name="Yuan Y."/>
        </authorList>
    </citation>
    <scope>NUCLEOTIDE SEQUENCE</scope>
    <source>
        <strain evidence="3">ZSDZ65</strain>
    </source>
</reference>
<feature type="signal peptide" evidence="1">
    <location>
        <begin position="1"/>
        <end position="20"/>
    </location>
</feature>
<proteinExistence type="predicted"/>
<gene>
    <name evidence="3" type="ORF">MD535_18725</name>
</gene>
<evidence type="ECO:0000313" key="4">
    <source>
        <dbReference type="Proteomes" id="UP001155587"/>
    </source>
</evidence>
<comment type="caution">
    <text evidence="3">The sequence shown here is derived from an EMBL/GenBank/DDBJ whole genome shotgun (WGS) entry which is preliminary data.</text>
</comment>
<dbReference type="InterPro" id="IPR025411">
    <property type="entry name" value="DUF4136"/>
</dbReference>